<dbReference type="PIRSF" id="PIRSF000440">
    <property type="entry name" value="CAT"/>
    <property type="match status" value="1"/>
</dbReference>
<evidence type="ECO:0000313" key="2">
    <source>
        <dbReference type="EMBL" id="TDQ32646.1"/>
    </source>
</evidence>
<keyword evidence="2" id="KW-0808">Transferase</keyword>
<dbReference type="PANTHER" id="PTHR38474">
    <property type="entry name" value="SLR0299 PROTEIN"/>
    <property type="match status" value="1"/>
</dbReference>
<dbReference type="OrthoDB" id="9801766at2"/>
<gene>
    <name evidence="2" type="ORF">CLV82_0479</name>
</gene>
<dbReference type="SMART" id="SM01059">
    <property type="entry name" value="CAT"/>
    <property type="match status" value="1"/>
</dbReference>
<dbReference type="EMBL" id="SNYI01000001">
    <property type="protein sequence ID" value="TDQ32646.1"/>
    <property type="molecule type" value="Genomic_DNA"/>
</dbReference>
<evidence type="ECO:0000256" key="1">
    <source>
        <dbReference type="PIRSR" id="PIRSR000440-1"/>
    </source>
</evidence>
<reference evidence="2 3" key="1">
    <citation type="submission" date="2019-03" db="EMBL/GenBank/DDBJ databases">
        <title>Genomic Encyclopedia of Archaeal and Bacterial Type Strains, Phase II (KMG-II): from individual species to whole genera.</title>
        <authorList>
            <person name="Goeker M."/>
        </authorList>
    </citation>
    <scope>NUCLEOTIDE SEQUENCE [LARGE SCALE GENOMIC DNA]</scope>
    <source>
        <strain evidence="2 3">DSM 18435</strain>
    </source>
</reference>
<dbReference type="PANTHER" id="PTHR38474:SF1">
    <property type="entry name" value="SLR0299 PROTEIN"/>
    <property type="match status" value="1"/>
</dbReference>
<accession>A0A4R6TQB9</accession>
<dbReference type="Proteomes" id="UP000295468">
    <property type="component" value="Unassembled WGS sequence"/>
</dbReference>
<name>A0A4R6TQB9_9FLAO</name>
<dbReference type="InterPro" id="IPR001707">
    <property type="entry name" value="Cmp_AcTrfase"/>
</dbReference>
<evidence type="ECO:0000313" key="3">
    <source>
        <dbReference type="Proteomes" id="UP000295468"/>
    </source>
</evidence>
<dbReference type="InterPro" id="IPR023213">
    <property type="entry name" value="CAT-like_dom_sf"/>
</dbReference>
<dbReference type="AlphaFoldDB" id="A0A4R6TQB9"/>
<proteinExistence type="predicted"/>
<dbReference type="Pfam" id="PF00302">
    <property type="entry name" value="CAT"/>
    <property type="match status" value="1"/>
</dbReference>
<protein>
    <submittedName>
        <fullName evidence="2">Chloramphenicol O-acetyltransferase type A</fullName>
    </submittedName>
</protein>
<sequence length="213" mass="24533">MKKISFTNPHRKKHFEFFNGMNHPHFSITTNVEVTDILPHFKNSGIPVHSGLVFLISRAANEVTEFRQRIRGEEVVEHKYVHPSFTVPTTGTDVFSFCTVTYHPEAGIFLKEAAARIDEMKTDPVMEDEPGRDDYLFLSAIPWIRFTAIQHAMHYHPHDSVPRISWGKIFDEGDKKMMPLSVQVHHALMDARHVGAFYENFEKLGAQVGEIFR</sequence>
<comment type="caution">
    <text evidence="2">The sequence shown here is derived from an EMBL/GenBank/DDBJ whole genome shotgun (WGS) entry which is preliminary data.</text>
</comment>
<dbReference type="SUPFAM" id="SSF52777">
    <property type="entry name" value="CoA-dependent acyltransferases"/>
    <property type="match status" value="1"/>
</dbReference>
<feature type="active site" description="Proton acceptor" evidence="1">
    <location>
        <position position="186"/>
    </location>
</feature>
<keyword evidence="3" id="KW-1185">Reference proteome</keyword>
<dbReference type="GO" id="GO:0008811">
    <property type="term" value="F:chloramphenicol O-acetyltransferase activity"/>
    <property type="evidence" value="ECO:0007669"/>
    <property type="project" value="InterPro"/>
</dbReference>
<organism evidence="2 3">
    <name type="scientific">Zeaxanthinibacter enoshimensis</name>
    <dbReference type="NCBI Taxonomy" id="392009"/>
    <lineage>
        <taxon>Bacteria</taxon>
        <taxon>Pseudomonadati</taxon>
        <taxon>Bacteroidota</taxon>
        <taxon>Flavobacteriia</taxon>
        <taxon>Flavobacteriales</taxon>
        <taxon>Flavobacteriaceae</taxon>
        <taxon>Zeaxanthinibacter</taxon>
    </lineage>
</organism>
<dbReference type="RefSeq" id="WP_133642690.1">
    <property type="nucleotide sequence ID" value="NZ_SNYI01000001.1"/>
</dbReference>
<dbReference type="Gene3D" id="3.30.559.10">
    <property type="entry name" value="Chloramphenicol acetyltransferase-like domain"/>
    <property type="match status" value="1"/>
</dbReference>